<feature type="region of interest" description="Disordered" evidence="1">
    <location>
        <begin position="186"/>
        <end position="209"/>
    </location>
</feature>
<dbReference type="Pfam" id="PF15752">
    <property type="entry name" value="DUF4688"/>
    <property type="match status" value="2"/>
</dbReference>
<dbReference type="InterPro" id="IPR031496">
    <property type="entry name" value="DUF4688"/>
</dbReference>
<dbReference type="Proteomes" id="UP000504639">
    <property type="component" value="Chromosome 23"/>
</dbReference>
<reference evidence="2" key="1">
    <citation type="submission" date="2024-06" db="UniProtKB">
        <authorList>
            <consortium name="RefSeq"/>
        </authorList>
    </citation>
    <scope>NUCLEOTIDE SEQUENCE [LARGE SCALE GENOMIC DNA]</scope>
</reference>
<dbReference type="PANTHER" id="PTHR35674:SF1">
    <property type="entry name" value="CDNA SEQUENCE CK137956"/>
    <property type="match status" value="1"/>
</dbReference>
<dbReference type="AlphaFoldDB" id="A0A6J3EAG7"/>
<gene>
    <name evidence="3" type="primary">C23H1orf94</name>
</gene>
<evidence type="ECO:0000313" key="2">
    <source>
        <dbReference type="Proteomes" id="UP000504639"/>
    </source>
</evidence>
<feature type="compositionally biased region" description="Basic and acidic residues" evidence="1">
    <location>
        <begin position="65"/>
        <end position="79"/>
    </location>
</feature>
<name>A0A6J3EAG7_AYTFU</name>
<feature type="region of interest" description="Disordered" evidence="1">
    <location>
        <begin position="62"/>
        <end position="83"/>
    </location>
</feature>
<organism evidence="2 3">
    <name type="scientific">Aythya fuligula</name>
    <name type="common">Tufted duck</name>
    <name type="synonym">Anas fuligula</name>
    <dbReference type="NCBI Taxonomy" id="219594"/>
    <lineage>
        <taxon>Eukaryota</taxon>
        <taxon>Metazoa</taxon>
        <taxon>Chordata</taxon>
        <taxon>Craniata</taxon>
        <taxon>Vertebrata</taxon>
        <taxon>Euteleostomi</taxon>
        <taxon>Archelosauria</taxon>
        <taxon>Archosauria</taxon>
        <taxon>Dinosauria</taxon>
        <taxon>Saurischia</taxon>
        <taxon>Theropoda</taxon>
        <taxon>Coelurosauria</taxon>
        <taxon>Aves</taxon>
        <taxon>Neognathae</taxon>
        <taxon>Galloanserae</taxon>
        <taxon>Anseriformes</taxon>
        <taxon>Anatidae</taxon>
        <taxon>Aythyinae</taxon>
        <taxon>Aythya</taxon>
    </lineage>
</organism>
<dbReference type="GeneID" id="116498223"/>
<dbReference type="PANTHER" id="PTHR35674">
    <property type="entry name" value="CDNA SEQUENCE CK137956"/>
    <property type="match status" value="1"/>
</dbReference>
<protein>
    <submittedName>
        <fullName evidence="3">Uncharacterized protein C1orf94 homolog</fullName>
    </submittedName>
</protein>
<evidence type="ECO:0000256" key="1">
    <source>
        <dbReference type="SAM" id="MobiDB-lite"/>
    </source>
</evidence>
<dbReference type="CTD" id="101945392"/>
<reference evidence="3" key="2">
    <citation type="submission" date="2025-08" db="UniProtKB">
        <authorList>
            <consortium name="RefSeq"/>
        </authorList>
    </citation>
    <scope>IDENTIFICATION</scope>
    <source>
        <tissue evidence="3">Lung</tissue>
    </source>
</reference>
<feature type="region of interest" description="Disordered" evidence="1">
    <location>
        <begin position="129"/>
        <end position="169"/>
    </location>
</feature>
<dbReference type="KEGG" id="aful:116498223"/>
<keyword evidence="2" id="KW-1185">Reference proteome</keyword>
<dbReference type="RefSeq" id="XP_032058373.1">
    <property type="nucleotide sequence ID" value="XM_032202482.1"/>
</dbReference>
<dbReference type="InParanoid" id="A0A6J3EAG7"/>
<sequence length="401" mass="43765">MLTGGFPAPPVKSEGPFPLGPFPRHIWIHDNTPQDSLDKACHKIWKRVQGFSEELQPALCSEPSETLRRDNGNSQHEDGLLDETEGLESIYRAVIGNREREMKLRALCDAQLSAKSTITNLLCSAKSHKNSKGLEDGSMPGACSTGGSKAEIPGLQKHTDTAKGPDNQAMAEEPKAVTDFMQNSTFSSVKNSTPASAPPTAAESQAAAQKQQLPAFAKTCSKTDSNAVTKALQNPVTTATPDKKIVKYCANTFTPRFSTTTTTTALNQLVWPSLSFPPLPVFPNPSNFPQFQGPYQRARFPYQQAMHPSFGCYSRQVAPYNPQHFFRSPYPPLLNYIPVVQPDFPYQQRTLPKLPTNIQDPPTAGDGTPYPFSPSYGFSSTAGGVMRTNPNYSSSGNCINF</sequence>
<accession>A0A6J3EAG7</accession>
<feature type="compositionally biased region" description="Low complexity" evidence="1">
    <location>
        <begin position="192"/>
        <end position="209"/>
    </location>
</feature>
<proteinExistence type="predicted"/>
<evidence type="ECO:0000313" key="3">
    <source>
        <dbReference type="RefSeq" id="XP_032058373.1"/>
    </source>
</evidence>